<organism evidence="1 2">
    <name type="scientific">Acer negundo</name>
    <name type="common">Box elder</name>
    <dbReference type="NCBI Taxonomy" id="4023"/>
    <lineage>
        <taxon>Eukaryota</taxon>
        <taxon>Viridiplantae</taxon>
        <taxon>Streptophyta</taxon>
        <taxon>Embryophyta</taxon>
        <taxon>Tracheophyta</taxon>
        <taxon>Spermatophyta</taxon>
        <taxon>Magnoliopsida</taxon>
        <taxon>eudicotyledons</taxon>
        <taxon>Gunneridae</taxon>
        <taxon>Pentapetalae</taxon>
        <taxon>rosids</taxon>
        <taxon>malvids</taxon>
        <taxon>Sapindales</taxon>
        <taxon>Sapindaceae</taxon>
        <taxon>Hippocastanoideae</taxon>
        <taxon>Acereae</taxon>
        <taxon>Acer</taxon>
    </lineage>
</organism>
<reference evidence="1" key="1">
    <citation type="journal article" date="2022" name="Plant J.">
        <title>Strategies of tolerance reflected in two North American maple genomes.</title>
        <authorList>
            <person name="McEvoy S.L."/>
            <person name="Sezen U.U."/>
            <person name="Trouern-Trend A."/>
            <person name="McMahon S.M."/>
            <person name="Schaberg P.G."/>
            <person name="Yang J."/>
            <person name="Wegrzyn J.L."/>
            <person name="Swenson N.G."/>
        </authorList>
    </citation>
    <scope>NUCLEOTIDE SEQUENCE</scope>
    <source>
        <strain evidence="1">91603</strain>
    </source>
</reference>
<gene>
    <name evidence="1" type="ORF">LWI28_025692</name>
</gene>
<protein>
    <submittedName>
        <fullName evidence="1">Uncharacterized protein</fullName>
    </submittedName>
</protein>
<proteinExistence type="predicted"/>
<evidence type="ECO:0000313" key="2">
    <source>
        <dbReference type="Proteomes" id="UP001064489"/>
    </source>
</evidence>
<keyword evidence="2" id="KW-1185">Reference proteome</keyword>
<dbReference type="AlphaFoldDB" id="A0AAD5P377"/>
<accession>A0AAD5P377</accession>
<dbReference type="EMBL" id="JAJSOW010000003">
    <property type="protein sequence ID" value="KAI9196644.1"/>
    <property type="molecule type" value="Genomic_DNA"/>
</dbReference>
<name>A0AAD5P377_ACENE</name>
<comment type="caution">
    <text evidence="1">The sequence shown here is derived from an EMBL/GenBank/DDBJ whole genome shotgun (WGS) entry which is preliminary data.</text>
</comment>
<sequence length="121" mass="13287">MRTGPQTMASILDEYSKFHGYSPAVVTRKPTDARGGGELLDNLLLSLRLSKPTDLLPSQIMRLLPFLGCKSTTEGECHEGGLAEGSLIRDLSAKRGFVYAYDFSNECNSLNVLGEFDELRS</sequence>
<dbReference type="Proteomes" id="UP001064489">
    <property type="component" value="Chromosome 1"/>
</dbReference>
<evidence type="ECO:0000313" key="1">
    <source>
        <dbReference type="EMBL" id="KAI9196644.1"/>
    </source>
</evidence>
<reference evidence="1" key="2">
    <citation type="submission" date="2023-02" db="EMBL/GenBank/DDBJ databases">
        <authorList>
            <person name="Swenson N.G."/>
            <person name="Wegrzyn J.L."/>
            <person name="Mcevoy S.L."/>
        </authorList>
    </citation>
    <scope>NUCLEOTIDE SEQUENCE</scope>
    <source>
        <strain evidence="1">91603</strain>
        <tissue evidence="1">Leaf</tissue>
    </source>
</reference>